<evidence type="ECO:0000313" key="2">
    <source>
        <dbReference type="EMBL" id="GIY05668.1"/>
    </source>
</evidence>
<proteinExistence type="predicted"/>
<sequence>MSQTHCHPFEMSANDLNWSFYLDRTVHPKHLDFQRPGVSPKIPKSNDSRQNHDINPICGHARAYLIRVTFKWALYVTGYKATTTRDQL</sequence>
<organism evidence="2 3">
    <name type="scientific">Caerostris extrusa</name>
    <name type="common">Bark spider</name>
    <name type="synonym">Caerostris bankana</name>
    <dbReference type="NCBI Taxonomy" id="172846"/>
    <lineage>
        <taxon>Eukaryota</taxon>
        <taxon>Metazoa</taxon>
        <taxon>Ecdysozoa</taxon>
        <taxon>Arthropoda</taxon>
        <taxon>Chelicerata</taxon>
        <taxon>Arachnida</taxon>
        <taxon>Araneae</taxon>
        <taxon>Araneomorphae</taxon>
        <taxon>Entelegynae</taxon>
        <taxon>Araneoidea</taxon>
        <taxon>Araneidae</taxon>
        <taxon>Caerostris</taxon>
    </lineage>
</organism>
<keyword evidence="3" id="KW-1185">Reference proteome</keyword>
<dbReference type="EMBL" id="BPLR01005865">
    <property type="protein sequence ID" value="GIY05668.1"/>
    <property type="molecule type" value="Genomic_DNA"/>
</dbReference>
<evidence type="ECO:0000313" key="3">
    <source>
        <dbReference type="Proteomes" id="UP001054945"/>
    </source>
</evidence>
<feature type="region of interest" description="Disordered" evidence="1">
    <location>
        <begin position="33"/>
        <end position="53"/>
    </location>
</feature>
<evidence type="ECO:0000256" key="1">
    <source>
        <dbReference type="SAM" id="MobiDB-lite"/>
    </source>
</evidence>
<gene>
    <name evidence="2" type="ORF">CEXT_487691</name>
</gene>
<name>A0AAV4Q7I3_CAEEX</name>
<accession>A0AAV4Q7I3</accession>
<protein>
    <submittedName>
        <fullName evidence="2">Uncharacterized protein</fullName>
    </submittedName>
</protein>
<dbReference type="Proteomes" id="UP001054945">
    <property type="component" value="Unassembled WGS sequence"/>
</dbReference>
<reference evidence="2 3" key="1">
    <citation type="submission" date="2021-06" db="EMBL/GenBank/DDBJ databases">
        <title>Caerostris extrusa draft genome.</title>
        <authorList>
            <person name="Kono N."/>
            <person name="Arakawa K."/>
        </authorList>
    </citation>
    <scope>NUCLEOTIDE SEQUENCE [LARGE SCALE GENOMIC DNA]</scope>
</reference>
<comment type="caution">
    <text evidence="2">The sequence shown here is derived from an EMBL/GenBank/DDBJ whole genome shotgun (WGS) entry which is preliminary data.</text>
</comment>
<dbReference type="AlphaFoldDB" id="A0AAV4Q7I3"/>